<evidence type="ECO:0000256" key="1">
    <source>
        <dbReference type="SAM" id="SignalP"/>
    </source>
</evidence>
<keyword evidence="1" id="KW-0732">Signal</keyword>
<proteinExistence type="predicted"/>
<gene>
    <name evidence="2" type="ORF">IWQ60_012174</name>
</gene>
<name>A0A9W7ZQL9_9FUNG</name>
<evidence type="ECO:0000313" key="3">
    <source>
        <dbReference type="Proteomes" id="UP001150569"/>
    </source>
</evidence>
<organism evidence="2 3">
    <name type="scientific">Tieghemiomyces parasiticus</name>
    <dbReference type="NCBI Taxonomy" id="78921"/>
    <lineage>
        <taxon>Eukaryota</taxon>
        <taxon>Fungi</taxon>
        <taxon>Fungi incertae sedis</taxon>
        <taxon>Zoopagomycota</taxon>
        <taxon>Kickxellomycotina</taxon>
        <taxon>Dimargaritomycetes</taxon>
        <taxon>Dimargaritales</taxon>
        <taxon>Dimargaritaceae</taxon>
        <taxon>Tieghemiomyces</taxon>
    </lineage>
</organism>
<comment type="caution">
    <text evidence="2">The sequence shown here is derived from an EMBL/GenBank/DDBJ whole genome shotgun (WGS) entry which is preliminary data.</text>
</comment>
<sequence>MLPNLTSLTLLLLGAALPAVMGGFRDSIRDKVAAPGYRKVTQLRWETELMGSSIDHLTLPSTTRYRNSFSFISGSNTHFLGSKDAGDQHRCAKVAEQVKSAVEFDKNFQMPEESVARRTGIMNYHDGHSIGSCTVYIAVLKDDRGLKTVLTGDSDCKMHSYCADYERFEKLFVPLPANNEIQSIVTFKRKLDDLCTCQFLQALLP</sequence>
<accession>A0A9W7ZQL9</accession>
<keyword evidence="3" id="KW-1185">Reference proteome</keyword>
<feature type="signal peptide" evidence="1">
    <location>
        <begin position="1"/>
        <end position="22"/>
    </location>
</feature>
<reference evidence="2" key="1">
    <citation type="submission" date="2022-07" db="EMBL/GenBank/DDBJ databases">
        <title>Phylogenomic reconstructions and comparative analyses of Kickxellomycotina fungi.</title>
        <authorList>
            <person name="Reynolds N.K."/>
            <person name="Stajich J.E."/>
            <person name="Barry K."/>
            <person name="Grigoriev I.V."/>
            <person name="Crous P."/>
            <person name="Smith M.E."/>
        </authorList>
    </citation>
    <scope>NUCLEOTIDE SEQUENCE</scope>
    <source>
        <strain evidence="2">RSA 861</strain>
    </source>
</reference>
<protein>
    <submittedName>
        <fullName evidence="2">Uncharacterized protein</fullName>
    </submittedName>
</protein>
<dbReference type="EMBL" id="JANBPT010001661">
    <property type="protein sequence ID" value="KAJ1905964.1"/>
    <property type="molecule type" value="Genomic_DNA"/>
</dbReference>
<evidence type="ECO:0000313" key="2">
    <source>
        <dbReference type="EMBL" id="KAJ1905964.1"/>
    </source>
</evidence>
<dbReference type="AlphaFoldDB" id="A0A9W7ZQL9"/>
<feature type="chain" id="PRO_5040774938" evidence="1">
    <location>
        <begin position="23"/>
        <end position="205"/>
    </location>
</feature>
<dbReference type="Proteomes" id="UP001150569">
    <property type="component" value="Unassembled WGS sequence"/>
</dbReference>